<dbReference type="OrthoDB" id="9843303at2"/>
<keyword evidence="1" id="KW-0732">Signal</keyword>
<organism evidence="2 3">
    <name type="scientific">Acaryochloris marina (strain MBIC 11017)</name>
    <dbReference type="NCBI Taxonomy" id="329726"/>
    <lineage>
        <taxon>Bacteria</taxon>
        <taxon>Bacillati</taxon>
        <taxon>Cyanobacteriota</taxon>
        <taxon>Cyanophyceae</taxon>
        <taxon>Acaryochloridales</taxon>
        <taxon>Acaryochloridaceae</taxon>
        <taxon>Acaryochloris</taxon>
    </lineage>
</organism>
<dbReference type="EMBL" id="CP000828">
    <property type="protein sequence ID" value="ABW29584.1"/>
    <property type="molecule type" value="Genomic_DNA"/>
</dbReference>
<gene>
    <name evidence="2" type="ordered locus">AM1_4610</name>
</gene>
<dbReference type="Proteomes" id="UP000000268">
    <property type="component" value="Chromosome"/>
</dbReference>
<accession>B0C092</accession>
<name>B0C092_ACAM1</name>
<feature type="chain" id="PRO_5002748211" evidence="1">
    <location>
        <begin position="25"/>
        <end position="161"/>
    </location>
</feature>
<evidence type="ECO:0000313" key="3">
    <source>
        <dbReference type="Proteomes" id="UP000000268"/>
    </source>
</evidence>
<dbReference type="STRING" id="329726.AM1_4610"/>
<evidence type="ECO:0000256" key="1">
    <source>
        <dbReference type="SAM" id="SignalP"/>
    </source>
</evidence>
<sequence>MAKSAVMLAAALMGATAFISPVQAVILSQENTQQVQEEQASSLIARRDRFRRQKRYCWRRYGRLYCRDRYESDRDYRWRRQRWEDRRKWEKERERRWKERRRRLERRRRWENRRRRREEDYWRSRRRDRDYENENWRKGDRRGDFQDKLDRWLNRGRDDDD</sequence>
<dbReference type="RefSeq" id="WP_012164887.1">
    <property type="nucleotide sequence ID" value="NC_009925.1"/>
</dbReference>
<dbReference type="HOGENOM" id="CLU_1640075_0_0_3"/>
<keyword evidence="3" id="KW-1185">Reference proteome</keyword>
<dbReference type="KEGG" id="amr:AM1_4610"/>
<protein>
    <submittedName>
        <fullName evidence="2">Uncharacterized protein</fullName>
    </submittedName>
</protein>
<evidence type="ECO:0000313" key="2">
    <source>
        <dbReference type="EMBL" id="ABW29584.1"/>
    </source>
</evidence>
<feature type="signal peptide" evidence="1">
    <location>
        <begin position="1"/>
        <end position="24"/>
    </location>
</feature>
<reference evidence="2 3" key="1">
    <citation type="journal article" date="2008" name="Proc. Natl. Acad. Sci. U.S.A.">
        <title>Niche adaptation and genome expansion in the chlorophyll d-producing cyanobacterium Acaryochloris marina.</title>
        <authorList>
            <person name="Swingley W.D."/>
            <person name="Chen M."/>
            <person name="Cheung P.C."/>
            <person name="Conrad A.L."/>
            <person name="Dejesa L.C."/>
            <person name="Hao J."/>
            <person name="Honchak B.M."/>
            <person name="Karbach L.E."/>
            <person name="Kurdoglu A."/>
            <person name="Lahiri S."/>
            <person name="Mastrian S.D."/>
            <person name="Miyashita H."/>
            <person name="Page L."/>
            <person name="Ramakrishna P."/>
            <person name="Satoh S."/>
            <person name="Sattley W.M."/>
            <person name="Shimada Y."/>
            <person name="Taylor H.L."/>
            <person name="Tomo T."/>
            <person name="Tsuchiya T."/>
            <person name="Wang Z.T."/>
            <person name="Raymond J."/>
            <person name="Mimuro M."/>
            <person name="Blankenship R.E."/>
            <person name="Touchman J.W."/>
        </authorList>
    </citation>
    <scope>NUCLEOTIDE SEQUENCE [LARGE SCALE GENOMIC DNA]</scope>
    <source>
        <strain evidence="3">MBIC 11017</strain>
    </source>
</reference>
<dbReference type="AlphaFoldDB" id="B0C092"/>
<proteinExistence type="predicted"/>